<keyword evidence="6" id="KW-1185">Reference proteome</keyword>
<dbReference type="InterPro" id="IPR036390">
    <property type="entry name" value="WH_DNA-bd_sf"/>
</dbReference>
<dbReference type="PROSITE" id="PS00894">
    <property type="entry name" value="HTH_DEOR_1"/>
    <property type="match status" value="1"/>
</dbReference>
<dbReference type="SMART" id="SM00420">
    <property type="entry name" value="HTH_DEOR"/>
    <property type="match status" value="1"/>
</dbReference>
<dbReference type="Pfam" id="PF13280">
    <property type="entry name" value="WYL"/>
    <property type="match status" value="1"/>
</dbReference>
<protein>
    <submittedName>
        <fullName evidence="5">WYL domain-containing protein</fullName>
    </submittedName>
</protein>
<dbReference type="Pfam" id="PF08279">
    <property type="entry name" value="HTH_11"/>
    <property type="match status" value="1"/>
</dbReference>
<evidence type="ECO:0000313" key="6">
    <source>
        <dbReference type="Proteomes" id="UP000490386"/>
    </source>
</evidence>
<dbReference type="InterPro" id="IPR051534">
    <property type="entry name" value="CBASS_pafABC_assoc_protein"/>
</dbReference>
<dbReference type="PROSITE" id="PS52050">
    <property type="entry name" value="WYL"/>
    <property type="match status" value="1"/>
</dbReference>
<keyword evidence="1" id="KW-0805">Transcription regulation</keyword>
<organism evidence="5 6">
    <name type="scientific">Pseudoclavibacter terrae</name>
    <dbReference type="NCBI Taxonomy" id="1530195"/>
    <lineage>
        <taxon>Bacteria</taxon>
        <taxon>Bacillati</taxon>
        <taxon>Actinomycetota</taxon>
        <taxon>Actinomycetes</taxon>
        <taxon>Micrococcales</taxon>
        <taxon>Microbacteriaceae</taxon>
        <taxon>Pseudoclavibacter</taxon>
    </lineage>
</organism>
<dbReference type="InterPro" id="IPR026881">
    <property type="entry name" value="WYL_dom"/>
</dbReference>
<dbReference type="GO" id="GO:0003677">
    <property type="term" value="F:DNA binding"/>
    <property type="evidence" value="ECO:0007669"/>
    <property type="project" value="UniProtKB-KW"/>
</dbReference>
<keyword evidence="2" id="KW-0238">DNA-binding</keyword>
<dbReference type="Proteomes" id="UP000490386">
    <property type="component" value="Unassembled WGS sequence"/>
</dbReference>
<dbReference type="EMBL" id="WBJX01000003">
    <property type="protein sequence ID" value="KAB1637466.1"/>
    <property type="molecule type" value="Genomic_DNA"/>
</dbReference>
<gene>
    <name evidence="5" type="ORF">F8O03_09535</name>
</gene>
<keyword evidence="3" id="KW-0804">Transcription</keyword>
<proteinExistence type="predicted"/>
<dbReference type="Pfam" id="PF25583">
    <property type="entry name" value="WCX"/>
    <property type="match status" value="1"/>
</dbReference>
<comment type="caution">
    <text evidence="5">The sequence shown here is derived from an EMBL/GenBank/DDBJ whole genome shotgun (WGS) entry which is preliminary data.</text>
</comment>
<dbReference type="InterPro" id="IPR001034">
    <property type="entry name" value="DeoR_HTH"/>
</dbReference>
<accession>A0A7J5B1U9</accession>
<dbReference type="Gene3D" id="1.10.10.10">
    <property type="entry name" value="Winged helix-like DNA-binding domain superfamily/Winged helix DNA-binding domain"/>
    <property type="match status" value="1"/>
</dbReference>
<dbReference type="PANTHER" id="PTHR34580:SF3">
    <property type="entry name" value="PROTEIN PAFB"/>
    <property type="match status" value="1"/>
</dbReference>
<dbReference type="PANTHER" id="PTHR34580">
    <property type="match status" value="1"/>
</dbReference>
<dbReference type="RefSeq" id="WP_151423679.1">
    <property type="nucleotide sequence ID" value="NZ_CANKVH010000017.1"/>
</dbReference>
<dbReference type="InterPro" id="IPR013196">
    <property type="entry name" value="HTH_11"/>
</dbReference>
<dbReference type="SUPFAM" id="SSF46785">
    <property type="entry name" value="Winged helix' DNA-binding domain"/>
    <property type="match status" value="1"/>
</dbReference>
<evidence type="ECO:0000256" key="1">
    <source>
        <dbReference type="ARBA" id="ARBA00023015"/>
    </source>
</evidence>
<evidence type="ECO:0000259" key="4">
    <source>
        <dbReference type="PROSITE" id="PS51000"/>
    </source>
</evidence>
<feature type="domain" description="HTH deoR-type" evidence="4">
    <location>
        <begin position="5"/>
        <end position="70"/>
    </location>
</feature>
<dbReference type="PROSITE" id="PS51000">
    <property type="entry name" value="HTH_DEOR_2"/>
    <property type="match status" value="1"/>
</dbReference>
<dbReference type="GO" id="GO:0003700">
    <property type="term" value="F:DNA-binding transcription factor activity"/>
    <property type="evidence" value="ECO:0007669"/>
    <property type="project" value="InterPro"/>
</dbReference>
<dbReference type="InterPro" id="IPR018356">
    <property type="entry name" value="Tscrpt_reg_HTH_DeoR_CS"/>
</dbReference>
<sequence length="332" mass="36299">MTSATSSRILTLLSLLQTRRDWSGQELADRLDVTPRTVRRDIDRLRELDYRIEAWKGPAGGYRLAAGSELPPLRFDDEQAVAIAVALRGAPALGVDIDEAAARALQTVRQVMPSRLRHRVDGIQFTGSTAAMVERRVDPEVLEIVSTATRGRLVLRFDYTAAPAESAAPTAVPTPVDPRRVEPHAVIARAGRWYLVAWDLDRAEWRVYRLDRITPKEPLGAPFEERSMPTGDARTFLEARFKGASHANEWPCTGDVLLRVPALEAASWLPDATVAEVDETSCRVRLGSWSWTGLLASIARFDADFEVVGPPELAEAAAALAARFAAASGGAP</sequence>
<evidence type="ECO:0000256" key="3">
    <source>
        <dbReference type="ARBA" id="ARBA00023163"/>
    </source>
</evidence>
<dbReference type="InterPro" id="IPR028349">
    <property type="entry name" value="PafC-like"/>
</dbReference>
<dbReference type="AlphaFoldDB" id="A0A7J5B1U9"/>
<name>A0A7J5B1U9_9MICO</name>
<dbReference type="PIRSF" id="PIRSF016838">
    <property type="entry name" value="PafC"/>
    <property type="match status" value="1"/>
</dbReference>
<dbReference type="InterPro" id="IPR011991">
    <property type="entry name" value="ArsR-like_HTH"/>
</dbReference>
<dbReference type="InterPro" id="IPR057727">
    <property type="entry name" value="WCX_dom"/>
</dbReference>
<reference evidence="5 6" key="1">
    <citation type="submission" date="2019-09" db="EMBL/GenBank/DDBJ databases">
        <title>Phylogeny of genus Pseudoclavibacter and closely related genus.</title>
        <authorList>
            <person name="Li Y."/>
        </authorList>
    </citation>
    <scope>NUCLEOTIDE SEQUENCE [LARGE SCALE GENOMIC DNA]</scope>
    <source>
        <strain evidence="5 6">THG-MD12</strain>
    </source>
</reference>
<evidence type="ECO:0000313" key="5">
    <source>
        <dbReference type="EMBL" id="KAB1637466.1"/>
    </source>
</evidence>
<dbReference type="CDD" id="cd00090">
    <property type="entry name" value="HTH_ARSR"/>
    <property type="match status" value="1"/>
</dbReference>
<dbReference type="OrthoDB" id="8555652at2"/>
<evidence type="ECO:0000256" key="2">
    <source>
        <dbReference type="ARBA" id="ARBA00023125"/>
    </source>
</evidence>
<dbReference type="InterPro" id="IPR036388">
    <property type="entry name" value="WH-like_DNA-bd_sf"/>
</dbReference>